<dbReference type="EC" id="2.7.13.3" evidence="2"/>
<keyword evidence="7" id="KW-1133">Transmembrane helix</keyword>
<dbReference type="InterPro" id="IPR036890">
    <property type="entry name" value="HATPase_C_sf"/>
</dbReference>
<proteinExistence type="predicted"/>
<dbReference type="GO" id="GO:0004673">
    <property type="term" value="F:protein histidine kinase activity"/>
    <property type="evidence" value="ECO:0007669"/>
    <property type="project" value="UniProtKB-EC"/>
</dbReference>
<dbReference type="RefSeq" id="WP_157390385.1">
    <property type="nucleotide sequence ID" value="NZ_WRPP01000005.1"/>
</dbReference>
<comment type="catalytic activity">
    <reaction evidence="1">
        <text>ATP + protein L-histidine = ADP + protein N-phospho-L-histidine.</text>
        <dbReference type="EC" id="2.7.13.3"/>
    </reaction>
</comment>
<keyword evidence="7" id="KW-0812">Transmembrane</keyword>
<feature type="domain" description="Histidine kinase/HSP90-like ATPase" evidence="8">
    <location>
        <begin position="522"/>
        <end position="635"/>
    </location>
</feature>
<dbReference type="PANTHER" id="PTHR45436">
    <property type="entry name" value="SENSOR HISTIDINE KINASE YKOH"/>
    <property type="match status" value="1"/>
</dbReference>
<feature type="compositionally biased region" description="Basic and acidic residues" evidence="6">
    <location>
        <begin position="748"/>
        <end position="759"/>
    </location>
</feature>
<evidence type="ECO:0000256" key="2">
    <source>
        <dbReference type="ARBA" id="ARBA00012438"/>
    </source>
</evidence>
<feature type="transmembrane region" description="Helical" evidence="7">
    <location>
        <begin position="28"/>
        <end position="49"/>
    </location>
</feature>
<dbReference type="Pfam" id="PF08376">
    <property type="entry name" value="NIT"/>
    <property type="match status" value="1"/>
</dbReference>
<keyword evidence="5" id="KW-0418">Kinase</keyword>
<evidence type="ECO:0000256" key="7">
    <source>
        <dbReference type="SAM" id="Phobius"/>
    </source>
</evidence>
<keyword evidence="7" id="KW-0472">Membrane</keyword>
<dbReference type="GO" id="GO:0005886">
    <property type="term" value="C:plasma membrane"/>
    <property type="evidence" value="ECO:0007669"/>
    <property type="project" value="TreeGrafter"/>
</dbReference>
<keyword evidence="10" id="KW-1185">Reference proteome</keyword>
<dbReference type="Proteomes" id="UP000466794">
    <property type="component" value="Unassembled WGS sequence"/>
</dbReference>
<dbReference type="InterPro" id="IPR050428">
    <property type="entry name" value="TCS_sensor_his_kinase"/>
</dbReference>
<evidence type="ECO:0000256" key="3">
    <source>
        <dbReference type="ARBA" id="ARBA00022553"/>
    </source>
</evidence>
<dbReference type="GO" id="GO:0000160">
    <property type="term" value="P:phosphorelay signal transduction system"/>
    <property type="evidence" value="ECO:0007669"/>
    <property type="project" value="TreeGrafter"/>
</dbReference>
<feature type="region of interest" description="Disordered" evidence="6">
    <location>
        <begin position="692"/>
        <end position="778"/>
    </location>
</feature>
<gene>
    <name evidence="9" type="ORF">GPX89_26665</name>
</gene>
<dbReference type="InterPro" id="IPR003594">
    <property type="entry name" value="HATPase_dom"/>
</dbReference>
<dbReference type="InterPro" id="IPR013587">
    <property type="entry name" value="Nitrate/nitrite_sensing"/>
</dbReference>
<feature type="transmembrane region" description="Helical" evidence="7">
    <location>
        <begin position="314"/>
        <end position="340"/>
    </location>
</feature>
<dbReference type="Gene3D" id="3.30.565.10">
    <property type="entry name" value="Histidine kinase-like ATPase, C-terminal domain"/>
    <property type="match status" value="1"/>
</dbReference>
<dbReference type="AlphaFoldDB" id="A0A7K1V2J0"/>
<evidence type="ECO:0000256" key="6">
    <source>
        <dbReference type="SAM" id="MobiDB-lite"/>
    </source>
</evidence>
<evidence type="ECO:0000256" key="1">
    <source>
        <dbReference type="ARBA" id="ARBA00000085"/>
    </source>
</evidence>
<accession>A0A7K1V2J0</accession>
<evidence type="ECO:0000256" key="5">
    <source>
        <dbReference type="ARBA" id="ARBA00022777"/>
    </source>
</evidence>
<organism evidence="9 10">
    <name type="scientific">Nocardia terrae</name>
    <dbReference type="NCBI Taxonomy" id="2675851"/>
    <lineage>
        <taxon>Bacteria</taxon>
        <taxon>Bacillati</taxon>
        <taxon>Actinomycetota</taxon>
        <taxon>Actinomycetes</taxon>
        <taxon>Mycobacteriales</taxon>
        <taxon>Nocardiaceae</taxon>
        <taxon>Nocardia</taxon>
    </lineage>
</organism>
<reference evidence="9 10" key="1">
    <citation type="submission" date="2019-12" db="EMBL/GenBank/DDBJ databases">
        <title>Nocardia sp. nov. ET3-3 isolated from soil.</title>
        <authorList>
            <person name="Kanchanasin P."/>
            <person name="Tanasupawat S."/>
            <person name="Yuki M."/>
            <person name="Kudo T."/>
        </authorList>
    </citation>
    <scope>NUCLEOTIDE SEQUENCE [LARGE SCALE GENOMIC DNA]</scope>
    <source>
        <strain evidence="9 10">ET3-3</strain>
    </source>
</reference>
<protein>
    <recommendedName>
        <fullName evidence="2">histidine kinase</fullName>
        <ecNumber evidence="2">2.7.13.3</ecNumber>
    </recommendedName>
</protein>
<dbReference type="EMBL" id="WRPP01000005">
    <property type="protein sequence ID" value="MVU80824.1"/>
    <property type="molecule type" value="Genomic_DNA"/>
</dbReference>
<dbReference type="PANTHER" id="PTHR45436:SF5">
    <property type="entry name" value="SENSOR HISTIDINE KINASE TRCS"/>
    <property type="match status" value="1"/>
</dbReference>
<name>A0A7K1V2J0_9NOCA</name>
<dbReference type="Pfam" id="PF02518">
    <property type="entry name" value="HATPase_c"/>
    <property type="match status" value="1"/>
</dbReference>
<dbReference type="SMART" id="SM00387">
    <property type="entry name" value="HATPase_c"/>
    <property type="match status" value="1"/>
</dbReference>
<evidence type="ECO:0000259" key="8">
    <source>
        <dbReference type="SMART" id="SM00387"/>
    </source>
</evidence>
<evidence type="ECO:0000256" key="4">
    <source>
        <dbReference type="ARBA" id="ARBA00022679"/>
    </source>
</evidence>
<keyword evidence="4" id="KW-0808">Transferase</keyword>
<evidence type="ECO:0000313" key="9">
    <source>
        <dbReference type="EMBL" id="MVU80824.1"/>
    </source>
</evidence>
<sequence length="778" mass="83016">MRIKSGSGDRVRGFGRIFGQSRSIRMRVLPIVLVPCLALVITGGVIAGLRIRDGIDAREWSNSLTIQIGPVIGFVGAVQNERARSLAAVSGEGRAPTDLQAARKGTDAAVQKMSDIAPGLERLNPGALAKSSPAFRALVAQLLATRDGIDARQLDAADVDDYYTKLVGVVAIGLDGAARTSPFPESVAEETVAASLLRVTDLEARAGGIGAAAVGNILSPSDRLSYVRLAASFRSQLDAVSEQLTDNELARYRSLVGSDEWRLLVDGESDVAETGRLPTGWSAAQSKVDAELGGLWGDHFRYAERAAVSAAERMLIWAIVAGVVILGLAAGAFAIAIHLARALIGRLRSLRDETLELAERTLPSMVQRLRDGQPVDVDSELVLADTGVDEIGQVAAAFHAAQRTAVAAAAAEARTRGGTSRVYLDIARRSQVVVHQQLKVLDVAEAKQDDPEHLELLFQLDHLATRARRNAENLLILGGEPPGRKWRQSVSLEEVVRSGISETRDFSRVSAVRLPEVRVHGRAVADLIHLLAELIDNAASFSPPDSAVSVGGHVVGKGLVVEVEDQGLGIRFEERERLNDLLRDPPDFQEMALDGHRHLGLFVVGQLAQRHNVTVNLLESAYGGVKAIVLIPTDVLDGNCGSEPVAADPIGGEAIQPVGRHYRSSSPSVPAADAGARTDAPGFVASWQVELPVGRGEPNPPPVEGIARPIPGRSKAPLPRRQRQAHLAPQLRDEAAESVSVGVVRGGPRRERSPDEARNKMQSLQRGTRQGRGFGATQ</sequence>
<dbReference type="SUPFAM" id="SSF55874">
    <property type="entry name" value="ATPase domain of HSP90 chaperone/DNA topoisomerase II/histidine kinase"/>
    <property type="match status" value="1"/>
</dbReference>
<keyword evidence="3" id="KW-0597">Phosphoprotein</keyword>
<evidence type="ECO:0000313" key="10">
    <source>
        <dbReference type="Proteomes" id="UP000466794"/>
    </source>
</evidence>
<comment type="caution">
    <text evidence="9">The sequence shown here is derived from an EMBL/GenBank/DDBJ whole genome shotgun (WGS) entry which is preliminary data.</text>
</comment>